<evidence type="ECO:0000313" key="4">
    <source>
        <dbReference type="Proteomes" id="UP000319732"/>
    </source>
</evidence>
<dbReference type="Pfam" id="PF00817">
    <property type="entry name" value="IMS"/>
    <property type="match status" value="1"/>
</dbReference>
<dbReference type="PANTHER" id="PTHR35369">
    <property type="entry name" value="BLR3025 PROTEIN-RELATED"/>
    <property type="match status" value="1"/>
</dbReference>
<dbReference type="EMBL" id="VHSG01000035">
    <property type="protein sequence ID" value="TQV67292.1"/>
    <property type="molecule type" value="Genomic_DNA"/>
</dbReference>
<evidence type="ECO:0000256" key="1">
    <source>
        <dbReference type="ARBA" id="ARBA00022763"/>
    </source>
</evidence>
<dbReference type="GO" id="GO:0006281">
    <property type="term" value="P:DNA repair"/>
    <property type="evidence" value="ECO:0007669"/>
    <property type="project" value="InterPro"/>
</dbReference>
<dbReference type="InterPro" id="IPR043502">
    <property type="entry name" value="DNA/RNA_pol_sf"/>
</dbReference>
<dbReference type="PANTHER" id="PTHR35369:SF2">
    <property type="entry name" value="BLR3025 PROTEIN"/>
    <property type="match status" value="1"/>
</dbReference>
<name>A0A545SQR0_9GAMM</name>
<gene>
    <name evidence="3" type="ORF">FKG94_25525</name>
</gene>
<dbReference type="SUPFAM" id="SSF56672">
    <property type="entry name" value="DNA/RNA polymerases"/>
    <property type="match status" value="1"/>
</dbReference>
<keyword evidence="1" id="KW-0227">DNA damage</keyword>
<comment type="caution">
    <text evidence="3">The sequence shown here is derived from an EMBL/GenBank/DDBJ whole genome shotgun (WGS) entry which is preliminary data.</text>
</comment>
<dbReference type="RefSeq" id="WP_142929791.1">
    <property type="nucleotide sequence ID" value="NZ_ML660111.1"/>
</dbReference>
<evidence type="ECO:0000259" key="2">
    <source>
        <dbReference type="Pfam" id="PF00817"/>
    </source>
</evidence>
<evidence type="ECO:0000313" key="3">
    <source>
        <dbReference type="EMBL" id="TQV67292.1"/>
    </source>
</evidence>
<dbReference type="Proteomes" id="UP000319732">
    <property type="component" value="Unassembled WGS sequence"/>
</dbReference>
<accession>A0A545SQR0</accession>
<reference evidence="3 4" key="1">
    <citation type="submission" date="2019-06" db="EMBL/GenBank/DDBJ databases">
        <title>Whole genome sequence for Cellvibrionaceae sp. R142.</title>
        <authorList>
            <person name="Wang G."/>
        </authorList>
    </citation>
    <scope>NUCLEOTIDE SEQUENCE [LARGE SCALE GENOMIC DNA]</scope>
    <source>
        <strain evidence="3 4">R142</strain>
    </source>
</reference>
<keyword evidence="4" id="KW-1185">Reference proteome</keyword>
<feature type="domain" description="UmuC" evidence="2">
    <location>
        <begin position="22"/>
        <end position="147"/>
    </location>
</feature>
<protein>
    <submittedName>
        <fullName evidence="3">DNA polymerase Y family protein</fullName>
    </submittedName>
</protein>
<dbReference type="OrthoDB" id="5298951at2"/>
<dbReference type="InterPro" id="IPR050356">
    <property type="entry name" value="SulA_CellDiv_inhibitor"/>
</dbReference>
<dbReference type="InterPro" id="IPR001126">
    <property type="entry name" value="UmuC"/>
</dbReference>
<dbReference type="AlphaFoldDB" id="A0A545SQR0"/>
<organism evidence="3 4">
    <name type="scientific">Exilibacterium tricleocarpae</name>
    <dbReference type="NCBI Taxonomy" id="2591008"/>
    <lineage>
        <taxon>Bacteria</taxon>
        <taxon>Pseudomonadati</taxon>
        <taxon>Pseudomonadota</taxon>
        <taxon>Gammaproteobacteria</taxon>
        <taxon>Cellvibrionales</taxon>
        <taxon>Cellvibrionaceae</taxon>
        <taxon>Exilibacterium</taxon>
    </lineage>
</organism>
<sequence>MNWLYAHLPHLYAETWLPQFHTGEPVALIRDHNHLIEDANDAAKACGVDVDMSLNTAFCLCPGLQVTPRDPCRQQRALERAAVIASRYSAWLGLDAADGLYLEIASMKRLLGGVAQIQHRLQLALQQMGYSAVIAVAPQPKAARLLARAGQHRCCDQEQLIQALADIPFTALGIEAKTELRLAKLGLATVQDLVQLPSGDLSYRVDAELTLYLDQISGRKPWLPPPFKAAERFHWYMDLEQEFESLEPLRFYLAQGVGQFCRFLQKRCLAAQVLRLKLQHRHRAPSCVDIKLANIDNRPESWQYMLNSTVNRLELAAPITAMQLSAALFEPLDDRDLHLFNNVSQECDQKKTQLLNRLSARLGIHNVHFLQISTDPRPEFQTICASQPAAQAQRPAAALVAPLWLLPQPQPVAIDRYIIQRGPVRLTSGWWDRNAAHRDYYVAGDSGLTTQWLFRDSDGTWYQHGWFA</sequence>
<dbReference type="CDD" id="cd03468">
    <property type="entry name" value="PolY_like"/>
    <property type="match status" value="1"/>
</dbReference>
<proteinExistence type="predicted"/>